<dbReference type="Gramene" id="ONK74043">
    <property type="protein sequence ID" value="ONK74043"/>
    <property type="gene ID" value="A4U43_C03F2200"/>
</dbReference>
<keyword evidence="1" id="KW-0472">Membrane</keyword>
<gene>
    <name evidence="2" type="ORF">A4U43_C03F2200</name>
</gene>
<evidence type="ECO:0000313" key="2">
    <source>
        <dbReference type="EMBL" id="ONK74043.1"/>
    </source>
</evidence>
<dbReference type="EMBL" id="CM007383">
    <property type="protein sequence ID" value="ONK74043.1"/>
    <property type="molecule type" value="Genomic_DNA"/>
</dbReference>
<accession>A0A5P1F8G9</accession>
<organism evidence="2 3">
    <name type="scientific">Asparagus officinalis</name>
    <name type="common">Garden asparagus</name>
    <dbReference type="NCBI Taxonomy" id="4686"/>
    <lineage>
        <taxon>Eukaryota</taxon>
        <taxon>Viridiplantae</taxon>
        <taxon>Streptophyta</taxon>
        <taxon>Embryophyta</taxon>
        <taxon>Tracheophyta</taxon>
        <taxon>Spermatophyta</taxon>
        <taxon>Magnoliopsida</taxon>
        <taxon>Liliopsida</taxon>
        <taxon>Asparagales</taxon>
        <taxon>Asparagaceae</taxon>
        <taxon>Asparagoideae</taxon>
        <taxon>Asparagus</taxon>
    </lineage>
</organism>
<dbReference type="Proteomes" id="UP000243459">
    <property type="component" value="Chromosome 3"/>
</dbReference>
<evidence type="ECO:0000313" key="3">
    <source>
        <dbReference type="Proteomes" id="UP000243459"/>
    </source>
</evidence>
<dbReference type="AlphaFoldDB" id="A0A5P1F8G9"/>
<keyword evidence="3" id="KW-1185">Reference proteome</keyword>
<keyword evidence="1" id="KW-0812">Transmembrane</keyword>
<keyword evidence="1" id="KW-1133">Transmembrane helix</keyword>
<feature type="transmembrane region" description="Helical" evidence="1">
    <location>
        <begin position="12"/>
        <end position="32"/>
    </location>
</feature>
<proteinExistence type="predicted"/>
<name>A0A5P1F8G9_ASPOF</name>
<evidence type="ECO:0000256" key="1">
    <source>
        <dbReference type="SAM" id="Phobius"/>
    </source>
</evidence>
<reference evidence="3" key="1">
    <citation type="journal article" date="2017" name="Nat. Commun.">
        <title>The asparagus genome sheds light on the origin and evolution of a young Y chromosome.</title>
        <authorList>
            <person name="Harkess A."/>
            <person name="Zhou J."/>
            <person name="Xu C."/>
            <person name="Bowers J.E."/>
            <person name="Van der Hulst R."/>
            <person name="Ayyampalayam S."/>
            <person name="Mercati F."/>
            <person name="Riccardi P."/>
            <person name="McKain M.R."/>
            <person name="Kakrana A."/>
            <person name="Tang H."/>
            <person name="Ray J."/>
            <person name="Groenendijk J."/>
            <person name="Arikit S."/>
            <person name="Mathioni S.M."/>
            <person name="Nakano M."/>
            <person name="Shan H."/>
            <person name="Telgmann-Rauber A."/>
            <person name="Kanno A."/>
            <person name="Yue Z."/>
            <person name="Chen H."/>
            <person name="Li W."/>
            <person name="Chen Y."/>
            <person name="Xu X."/>
            <person name="Zhang Y."/>
            <person name="Luo S."/>
            <person name="Chen H."/>
            <person name="Gao J."/>
            <person name="Mao Z."/>
            <person name="Pires J.C."/>
            <person name="Luo M."/>
            <person name="Kudrna D."/>
            <person name="Wing R.A."/>
            <person name="Meyers B.C."/>
            <person name="Yi K."/>
            <person name="Kong H."/>
            <person name="Lavrijsen P."/>
            <person name="Sunseri F."/>
            <person name="Falavigna A."/>
            <person name="Ye Y."/>
            <person name="Leebens-Mack J.H."/>
            <person name="Chen G."/>
        </authorList>
    </citation>
    <scope>NUCLEOTIDE SEQUENCE [LARGE SCALE GENOMIC DNA]</scope>
    <source>
        <strain evidence="3">cv. DH0086</strain>
    </source>
</reference>
<protein>
    <submittedName>
        <fullName evidence="2">Uncharacterized protein</fullName>
    </submittedName>
</protein>
<sequence>MLMTRNEMSICYLGAYMSAMLNVLYCVMDLSAKVSHSLFLEYQVKCLFYSGCFFRCYSYASVLPLPFWLWIEIAALVTKTSPVVALQHLVILSFVQAKGKHFIIQADIAEMASQTSPVLPLFRLKVALMISYALEAEHFG</sequence>